<organism evidence="2 3">
    <name type="scientific">Hyaloperonospora arabidopsidis (strain Emoy2)</name>
    <name type="common">Downy mildew agent</name>
    <name type="synonym">Peronospora arabidopsidis</name>
    <dbReference type="NCBI Taxonomy" id="559515"/>
    <lineage>
        <taxon>Eukaryota</taxon>
        <taxon>Sar</taxon>
        <taxon>Stramenopiles</taxon>
        <taxon>Oomycota</taxon>
        <taxon>Peronosporomycetes</taxon>
        <taxon>Peronosporales</taxon>
        <taxon>Peronosporaceae</taxon>
        <taxon>Hyaloperonospora</taxon>
    </lineage>
</organism>
<dbReference type="HOGENOM" id="CLU_3000524_0_0_1"/>
<keyword evidence="3" id="KW-1185">Reference proteome</keyword>
<evidence type="ECO:0000313" key="3">
    <source>
        <dbReference type="Proteomes" id="UP000011713"/>
    </source>
</evidence>
<dbReference type="Proteomes" id="UP000011713">
    <property type="component" value="Unassembled WGS sequence"/>
</dbReference>
<reference evidence="3" key="1">
    <citation type="journal article" date="2010" name="Science">
        <title>Signatures of adaptation to obligate biotrophy in the Hyaloperonospora arabidopsidis genome.</title>
        <authorList>
            <person name="Baxter L."/>
            <person name="Tripathy S."/>
            <person name="Ishaque N."/>
            <person name="Boot N."/>
            <person name="Cabral A."/>
            <person name="Kemen E."/>
            <person name="Thines M."/>
            <person name="Ah-Fong A."/>
            <person name="Anderson R."/>
            <person name="Badejoko W."/>
            <person name="Bittner-Eddy P."/>
            <person name="Boore J.L."/>
            <person name="Chibucos M.C."/>
            <person name="Coates M."/>
            <person name="Dehal P."/>
            <person name="Delehaunty K."/>
            <person name="Dong S."/>
            <person name="Downton P."/>
            <person name="Dumas B."/>
            <person name="Fabro G."/>
            <person name="Fronick C."/>
            <person name="Fuerstenberg S.I."/>
            <person name="Fulton L."/>
            <person name="Gaulin E."/>
            <person name="Govers F."/>
            <person name="Hughes L."/>
            <person name="Humphray S."/>
            <person name="Jiang R.H."/>
            <person name="Judelson H."/>
            <person name="Kamoun S."/>
            <person name="Kyung K."/>
            <person name="Meijer H."/>
            <person name="Minx P."/>
            <person name="Morris P."/>
            <person name="Nelson J."/>
            <person name="Phuntumart V."/>
            <person name="Qutob D."/>
            <person name="Rehmany A."/>
            <person name="Rougon-Cardoso A."/>
            <person name="Ryden P."/>
            <person name="Torto-Alalibo T."/>
            <person name="Studholme D."/>
            <person name="Wang Y."/>
            <person name="Win J."/>
            <person name="Wood J."/>
            <person name="Clifton S.W."/>
            <person name="Rogers J."/>
            <person name="Van den Ackerveken G."/>
            <person name="Jones J.D."/>
            <person name="McDowell J.M."/>
            <person name="Beynon J."/>
            <person name="Tyler B.M."/>
        </authorList>
    </citation>
    <scope>NUCLEOTIDE SEQUENCE [LARGE SCALE GENOMIC DNA]</scope>
    <source>
        <strain evidence="3">Emoy2</strain>
    </source>
</reference>
<proteinExistence type="predicted"/>
<feature type="region of interest" description="Disordered" evidence="1">
    <location>
        <begin position="1"/>
        <end position="57"/>
    </location>
</feature>
<reference evidence="2" key="2">
    <citation type="submission" date="2015-06" db="UniProtKB">
        <authorList>
            <consortium name="EnsemblProtists"/>
        </authorList>
    </citation>
    <scope>IDENTIFICATION</scope>
    <source>
        <strain evidence="2">Emoy2</strain>
    </source>
</reference>
<sequence length="57" mass="6252">MKLRSPTSDRNPDLGSRSPTCDRDPCSSGRDIRGEPHEYPTADTPGVDHIITRGRSS</sequence>
<evidence type="ECO:0000256" key="1">
    <source>
        <dbReference type="SAM" id="MobiDB-lite"/>
    </source>
</evidence>
<name>M4C4Z8_HYAAE</name>
<dbReference type="EnsemblProtists" id="HpaT814168">
    <property type="protein sequence ID" value="HpaP814168"/>
    <property type="gene ID" value="HpaG814168"/>
</dbReference>
<accession>M4C4Z8</accession>
<dbReference type="AlphaFoldDB" id="M4C4Z8"/>
<protein>
    <submittedName>
        <fullName evidence="2">Uncharacterized protein</fullName>
    </submittedName>
</protein>
<dbReference type="InParanoid" id="M4C4Z8"/>
<dbReference type="EMBL" id="JH598279">
    <property type="status" value="NOT_ANNOTATED_CDS"/>
    <property type="molecule type" value="Genomic_DNA"/>
</dbReference>
<evidence type="ECO:0000313" key="2">
    <source>
        <dbReference type="EnsemblProtists" id="HpaP814168"/>
    </source>
</evidence>
<feature type="compositionally biased region" description="Basic and acidic residues" evidence="1">
    <location>
        <begin position="20"/>
        <end position="40"/>
    </location>
</feature>
<dbReference type="VEuPathDB" id="FungiDB:HpaG814168"/>